<accession>A0A1C7NQ93</accession>
<evidence type="ECO:0000313" key="2">
    <source>
        <dbReference type="Proteomes" id="UP000093000"/>
    </source>
</evidence>
<gene>
    <name evidence="1" type="ORF">A0J61_00672</name>
</gene>
<dbReference type="Proteomes" id="UP000093000">
    <property type="component" value="Unassembled WGS sequence"/>
</dbReference>
<comment type="caution">
    <text evidence="1">The sequence shown here is derived from an EMBL/GenBank/DDBJ whole genome shotgun (WGS) entry which is preliminary data.</text>
</comment>
<evidence type="ECO:0000313" key="1">
    <source>
        <dbReference type="EMBL" id="OBZ91277.1"/>
    </source>
</evidence>
<sequence length="310" mass="35575">MESDKPFTEEEAKLFKEKITTLLKQLKQIQCILLKTSQPVQSRKRKRTALETLQQQGYNVHSEYCSYLDQLSSYARGQQALLNDIRQDLTDISKLEFNKGKDSAKINYLSRQLLQKTQEYLGQKDTVKLPSFETCEEVLNRELDRFYQTRSFPELKNQRSDLLAGTNTSLLVGNGVCALANYHPLISFGLVGGMIATYAYSYSDMSSTIAQEKPDLAHVFHALKWCMRVVNDQLQSSHDTSVEILKVVERCIVSIPLNLFFEEGSLQKATAKVDEPTKIIGYLIEIYQDIIAETKKYKDRTKFSLLLWID</sequence>
<protein>
    <submittedName>
        <fullName evidence="1">Uncharacterized protein</fullName>
    </submittedName>
</protein>
<proteinExistence type="predicted"/>
<dbReference type="EMBL" id="LUGH01000016">
    <property type="protein sequence ID" value="OBZ91277.1"/>
    <property type="molecule type" value="Genomic_DNA"/>
</dbReference>
<organism evidence="1 2">
    <name type="scientific">Choanephora cucurbitarum</name>
    <dbReference type="NCBI Taxonomy" id="101091"/>
    <lineage>
        <taxon>Eukaryota</taxon>
        <taxon>Fungi</taxon>
        <taxon>Fungi incertae sedis</taxon>
        <taxon>Mucoromycota</taxon>
        <taxon>Mucoromycotina</taxon>
        <taxon>Mucoromycetes</taxon>
        <taxon>Mucorales</taxon>
        <taxon>Mucorineae</taxon>
        <taxon>Choanephoraceae</taxon>
        <taxon>Choanephoroideae</taxon>
        <taxon>Choanephora</taxon>
    </lineage>
</organism>
<reference evidence="1 2" key="1">
    <citation type="submission" date="2016-03" db="EMBL/GenBank/DDBJ databases">
        <title>Choanephora cucurbitarum.</title>
        <authorList>
            <person name="Min B."/>
            <person name="Park H."/>
            <person name="Park J.-H."/>
            <person name="Shin H.-D."/>
            <person name="Choi I.-G."/>
        </authorList>
    </citation>
    <scope>NUCLEOTIDE SEQUENCE [LARGE SCALE GENOMIC DNA]</scope>
    <source>
        <strain evidence="1 2">KUS-F28377</strain>
    </source>
</reference>
<name>A0A1C7NQ93_9FUNG</name>
<keyword evidence="2" id="KW-1185">Reference proteome</keyword>
<dbReference type="AlphaFoldDB" id="A0A1C7NQ93"/>
<dbReference type="OrthoDB" id="10567237at2759"/>
<dbReference type="InParanoid" id="A0A1C7NQ93"/>